<feature type="binding site" evidence="3">
    <location>
        <position position="112"/>
    </location>
    <ligand>
        <name>Mg(2+)</name>
        <dbReference type="ChEBI" id="CHEBI:18420"/>
    </ligand>
</feature>
<dbReference type="HAMAP" id="MF_01113">
    <property type="entry name" value="DNApol_IV"/>
    <property type="match status" value="1"/>
</dbReference>
<dbReference type="Gene3D" id="3.30.70.270">
    <property type="match status" value="1"/>
</dbReference>
<keyword evidence="3" id="KW-0239">DNA-directed DNA polymerase</keyword>
<evidence type="ECO:0000313" key="5">
    <source>
        <dbReference type="EMBL" id="OES45555.1"/>
    </source>
</evidence>
<comment type="caution">
    <text evidence="5">The sequence shown here is derived from an EMBL/GenBank/DDBJ whole genome shotgun (WGS) entry which is preliminary data.</text>
</comment>
<keyword evidence="3" id="KW-0238">DNA-binding</keyword>
<dbReference type="GO" id="GO:0006261">
    <property type="term" value="P:DNA-templated DNA replication"/>
    <property type="evidence" value="ECO:0007669"/>
    <property type="project" value="UniProtKB-UniRule"/>
</dbReference>
<feature type="binding site" evidence="3">
    <location>
        <position position="16"/>
    </location>
    <ligand>
        <name>Mg(2+)</name>
        <dbReference type="ChEBI" id="CHEBI:18420"/>
    </ligand>
</feature>
<evidence type="ECO:0000313" key="6">
    <source>
        <dbReference type="Proteomes" id="UP000095658"/>
    </source>
</evidence>
<dbReference type="InterPro" id="IPR022880">
    <property type="entry name" value="DNApol_IV"/>
</dbReference>
<dbReference type="NCBIfam" id="NF002677">
    <property type="entry name" value="PRK02406.1"/>
    <property type="match status" value="1"/>
</dbReference>
<dbReference type="EMBL" id="MAMP01000012">
    <property type="protein sequence ID" value="OES45555.1"/>
    <property type="molecule type" value="Genomic_DNA"/>
</dbReference>
<gene>
    <name evidence="3" type="primary">dinB</name>
    <name evidence="5" type="ORF">BA724_01700</name>
</gene>
<dbReference type="Gene3D" id="3.30.1490.100">
    <property type="entry name" value="DNA polymerase, Y-family, little finger domain"/>
    <property type="match status" value="1"/>
</dbReference>
<comment type="subcellular location">
    <subcellularLocation>
        <location evidence="3">Cytoplasm</location>
    </subcellularLocation>
</comment>
<dbReference type="PANTHER" id="PTHR11076">
    <property type="entry name" value="DNA REPAIR POLYMERASE UMUC / TRANSFERASE FAMILY MEMBER"/>
    <property type="match status" value="1"/>
</dbReference>
<dbReference type="SUPFAM" id="SSF100879">
    <property type="entry name" value="Lesion bypass DNA polymerase (Y-family), little finger domain"/>
    <property type="match status" value="1"/>
</dbReference>
<dbReference type="Gene3D" id="1.10.150.20">
    <property type="entry name" value="5' to 3' exonuclease, C-terminal subdomain"/>
    <property type="match status" value="1"/>
</dbReference>
<dbReference type="GO" id="GO:0003887">
    <property type="term" value="F:DNA-directed DNA polymerase activity"/>
    <property type="evidence" value="ECO:0007669"/>
    <property type="project" value="UniProtKB-UniRule"/>
</dbReference>
<comment type="similarity">
    <text evidence="1 3">Belongs to the DNA polymerase type-Y family.</text>
</comment>
<dbReference type="GO" id="GO:0000287">
    <property type="term" value="F:magnesium ion binding"/>
    <property type="evidence" value="ECO:0007669"/>
    <property type="project" value="UniProtKB-UniRule"/>
</dbReference>
<keyword evidence="3" id="KW-0235">DNA replication</keyword>
<dbReference type="AlphaFoldDB" id="A0A1E7DRD6"/>
<dbReference type="NCBIfam" id="NF002492">
    <property type="entry name" value="PRK01810.1"/>
    <property type="match status" value="1"/>
</dbReference>
<dbReference type="InterPro" id="IPR017961">
    <property type="entry name" value="DNA_pol_Y-fam_little_finger"/>
</dbReference>
<comment type="subunit">
    <text evidence="3">Monomer.</text>
</comment>
<dbReference type="Pfam" id="PF11799">
    <property type="entry name" value="IMS_C"/>
    <property type="match status" value="1"/>
</dbReference>
<dbReference type="GO" id="GO:0009432">
    <property type="term" value="P:SOS response"/>
    <property type="evidence" value="ECO:0007669"/>
    <property type="project" value="TreeGrafter"/>
</dbReference>
<feature type="site" description="Substrate discrimination" evidence="3">
    <location>
        <position position="21"/>
    </location>
</feature>
<dbReference type="PROSITE" id="PS50173">
    <property type="entry name" value="UMUC"/>
    <property type="match status" value="1"/>
</dbReference>
<evidence type="ECO:0000256" key="1">
    <source>
        <dbReference type="ARBA" id="ARBA00010945"/>
    </source>
</evidence>
<keyword evidence="6" id="KW-1185">Reference proteome</keyword>
<dbReference type="SUPFAM" id="SSF56672">
    <property type="entry name" value="DNA/RNA polymerases"/>
    <property type="match status" value="1"/>
</dbReference>
<dbReference type="GO" id="GO:0005829">
    <property type="term" value="C:cytosol"/>
    <property type="evidence" value="ECO:0007669"/>
    <property type="project" value="TreeGrafter"/>
</dbReference>
<dbReference type="InterPro" id="IPR001126">
    <property type="entry name" value="UmuC"/>
</dbReference>
<dbReference type="Pfam" id="PF00817">
    <property type="entry name" value="IMS"/>
    <property type="match status" value="1"/>
</dbReference>
<comment type="catalytic activity">
    <reaction evidence="3">
        <text>DNA(n) + a 2'-deoxyribonucleoside 5'-triphosphate = DNA(n+1) + diphosphate</text>
        <dbReference type="Rhea" id="RHEA:22508"/>
        <dbReference type="Rhea" id="RHEA-COMP:17339"/>
        <dbReference type="Rhea" id="RHEA-COMP:17340"/>
        <dbReference type="ChEBI" id="CHEBI:33019"/>
        <dbReference type="ChEBI" id="CHEBI:61560"/>
        <dbReference type="ChEBI" id="CHEBI:173112"/>
        <dbReference type="EC" id="2.7.7.7"/>
    </reaction>
</comment>
<evidence type="ECO:0000259" key="4">
    <source>
        <dbReference type="PROSITE" id="PS50173"/>
    </source>
</evidence>
<organism evidence="5 6">
    <name type="scientific">Domibacillus iocasae</name>
    <dbReference type="NCBI Taxonomy" id="1714016"/>
    <lineage>
        <taxon>Bacteria</taxon>
        <taxon>Bacillati</taxon>
        <taxon>Bacillota</taxon>
        <taxon>Bacilli</taxon>
        <taxon>Bacillales</taxon>
        <taxon>Bacillaceae</taxon>
        <taxon>Domibacillus</taxon>
    </lineage>
</organism>
<keyword evidence="3" id="KW-0963">Cytoplasm</keyword>
<keyword evidence="3" id="KW-0234">DNA repair</keyword>
<dbReference type="InterPro" id="IPR050116">
    <property type="entry name" value="DNA_polymerase-Y"/>
</dbReference>
<keyword evidence="3" id="KW-0460">Magnesium</keyword>
<dbReference type="InterPro" id="IPR043128">
    <property type="entry name" value="Rev_trsase/Diguanyl_cyclase"/>
</dbReference>
<dbReference type="PANTHER" id="PTHR11076:SF33">
    <property type="entry name" value="DNA POLYMERASE KAPPA"/>
    <property type="match status" value="1"/>
</dbReference>
<feature type="domain" description="UmuC" evidence="4">
    <location>
        <begin position="12"/>
        <end position="193"/>
    </location>
</feature>
<dbReference type="GO" id="GO:0006281">
    <property type="term" value="P:DNA repair"/>
    <property type="evidence" value="ECO:0007669"/>
    <property type="project" value="UniProtKB-UniRule"/>
</dbReference>
<keyword evidence="3" id="KW-0515">Mutator protein</keyword>
<sequence>MESFYPKNGRVILHIDANAFFASVEMAENPALKNKPVIISGNPEERKGIVVAANYLCKAKGVYTTMALREALKHVPEAVVIKPNHTVYKEYSKQIFAYLEEISPLIEYASIDEAYLDITACAHLGSPIDIAMKIQQEIVKRLDIPLSIGIAPNKFLAKMASDMKKPLGLTVLRKRDVERVLWNKPVVEAHGIGEKTAAKLHEHGIVTMGDLAKVDVKKVQAIMGVRGVRMRERVNGIDNRPVDPEANTSYKSIGNSTTFPTNIAEPAAIRVKLRALSRSVSARMKQKKAVSRTIQVMIRYDDFKTVTRSQTLHRDIQEEADLFVAAERIFFKHWNGEPVRLLGITAQNAVDKRTQTTQMDLFSFQEEADKLEPLFTAVETLKRKFGDSIIKKGLE</sequence>
<dbReference type="Proteomes" id="UP000095658">
    <property type="component" value="Unassembled WGS sequence"/>
</dbReference>
<keyword evidence="3" id="KW-0227">DNA damage</keyword>
<proteinExistence type="inferred from homology"/>
<dbReference type="Gene3D" id="3.40.1170.60">
    <property type="match status" value="1"/>
</dbReference>
<reference evidence="5 6" key="1">
    <citation type="submission" date="2016-06" db="EMBL/GenBank/DDBJ databases">
        <title>Domibacillus iocasae genome sequencing.</title>
        <authorList>
            <person name="Verma A."/>
            <person name="Pal Y."/>
            <person name="Ojha A.K."/>
            <person name="Krishnamurthi S."/>
        </authorList>
    </citation>
    <scope>NUCLEOTIDE SEQUENCE [LARGE SCALE GENOMIC DNA]</scope>
    <source>
        <strain evidence="5 6">DSM 29979</strain>
    </source>
</reference>
<name>A0A1E7DRD6_9BACI</name>
<dbReference type="InterPro" id="IPR036775">
    <property type="entry name" value="DNA_pol_Y-fam_lit_finger_sf"/>
</dbReference>
<protein>
    <recommendedName>
        <fullName evidence="3">DNA polymerase IV</fullName>
        <shortName evidence="3">Pol IV</shortName>
        <ecNumber evidence="3">2.7.7.7</ecNumber>
    </recommendedName>
</protein>
<comment type="function">
    <text evidence="3">Poorly processive, error-prone DNA polymerase involved in untargeted mutagenesis. Copies undamaged DNA at stalled replication forks, which arise in vivo from mismatched or misaligned primer ends. These misaligned primers can be extended by PolIV. Exhibits no 3'-5' exonuclease (proofreading) activity. May be involved in translesional synthesis, in conjunction with the beta clamp from PolIII.</text>
</comment>
<feature type="active site" evidence="3">
    <location>
        <position position="113"/>
    </location>
</feature>
<dbReference type="STRING" id="1714016.BA724_01700"/>
<dbReference type="RefSeq" id="WP_069937554.1">
    <property type="nucleotide sequence ID" value="NZ_MAMP01000012.1"/>
</dbReference>
<dbReference type="InterPro" id="IPR043502">
    <property type="entry name" value="DNA/RNA_pol_sf"/>
</dbReference>
<evidence type="ECO:0000256" key="3">
    <source>
        <dbReference type="HAMAP-Rule" id="MF_01113"/>
    </source>
</evidence>
<dbReference type="CDD" id="cd03586">
    <property type="entry name" value="PolY_Pol_IV_kappa"/>
    <property type="match status" value="1"/>
</dbReference>
<comment type="cofactor">
    <cofactor evidence="3">
        <name>Mg(2+)</name>
        <dbReference type="ChEBI" id="CHEBI:18420"/>
    </cofactor>
    <text evidence="3">Binds 2 magnesium ions per subunit.</text>
</comment>
<dbReference type="OrthoDB" id="9808813at2"/>
<dbReference type="GO" id="GO:0042276">
    <property type="term" value="P:error-prone translesion synthesis"/>
    <property type="evidence" value="ECO:0007669"/>
    <property type="project" value="TreeGrafter"/>
</dbReference>
<dbReference type="GO" id="GO:0003684">
    <property type="term" value="F:damaged DNA binding"/>
    <property type="evidence" value="ECO:0007669"/>
    <property type="project" value="InterPro"/>
</dbReference>
<dbReference type="EC" id="2.7.7.7" evidence="3"/>
<evidence type="ECO:0000256" key="2">
    <source>
        <dbReference type="ARBA" id="ARBA00022695"/>
    </source>
</evidence>
<accession>A0A1E7DRD6</accession>
<keyword evidence="2 3" id="KW-0548">Nucleotidyltransferase</keyword>
<keyword evidence="3" id="KW-0479">Metal-binding</keyword>
<keyword evidence="3" id="KW-0808">Transferase</keyword>